<sequence length="111" mass="11300">PRVVQARENTVASSQPAPAASSAPPAAPTTAKSSPPAKPMAGTCLLAPMPGMIVNYLKNPGDKVEKGEVIVVLEAMKMENSLTAPCDGTIKENPFKSGDSVAKGAALSIID</sequence>
<dbReference type="CDD" id="cd06850">
    <property type="entry name" value="biotinyl_domain"/>
    <property type="match status" value="1"/>
</dbReference>
<dbReference type="PROSITE" id="PS00188">
    <property type="entry name" value="BIOTIN"/>
    <property type="match status" value="1"/>
</dbReference>
<dbReference type="PROSITE" id="PS50968">
    <property type="entry name" value="BIOTINYL_LIPOYL"/>
    <property type="match status" value="1"/>
</dbReference>
<evidence type="ECO:0000313" key="3">
    <source>
        <dbReference type="EMBL" id="CAD7237597.1"/>
    </source>
</evidence>
<dbReference type="InterPro" id="IPR000089">
    <property type="entry name" value="Biotin_lipoyl"/>
</dbReference>
<evidence type="ECO:0000256" key="2">
    <source>
        <dbReference type="SAM" id="MobiDB-lite"/>
    </source>
</evidence>
<organism evidence="3">
    <name type="scientific">Cyprideis torosa</name>
    <dbReference type="NCBI Taxonomy" id="163714"/>
    <lineage>
        <taxon>Eukaryota</taxon>
        <taxon>Metazoa</taxon>
        <taxon>Ecdysozoa</taxon>
        <taxon>Arthropoda</taxon>
        <taxon>Crustacea</taxon>
        <taxon>Oligostraca</taxon>
        <taxon>Ostracoda</taxon>
        <taxon>Podocopa</taxon>
        <taxon>Podocopida</taxon>
        <taxon>Cytherocopina</taxon>
        <taxon>Cytheroidea</taxon>
        <taxon>Cytherideidae</taxon>
        <taxon>Cyprideis</taxon>
    </lineage>
</organism>
<dbReference type="InterPro" id="IPR011053">
    <property type="entry name" value="Single_hybrid_motif"/>
</dbReference>
<dbReference type="OrthoDB" id="196847at2759"/>
<dbReference type="InterPro" id="IPR001882">
    <property type="entry name" value="Biotin_BS"/>
</dbReference>
<feature type="compositionally biased region" description="Low complexity" evidence="2">
    <location>
        <begin position="12"/>
        <end position="35"/>
    </location>
</feature>
<protein>
    <submittedName>
        <fullName evidence="3">Uncharacterized protein</fullName>
    </submittedName>
</protein>
<dbReference type="Pfam" id="PF00364">
    <property type="entry name" value="Biotin_lipoyl"/>
    <property type="match status" value="1"/>
</dbReference>
<dbReference type="PANTHER" id="PTHR45266:SF3">
    <property type="entry name" value="OXALOACETATE DECARBOXYLASE ALPHA CHAIN"/>
    <property type="match status" value="1"/>
</dbReference>
<feature type="region of interest" description="Disordered" evidence="2">
    <location>
        <begin position="1"/>
        <end position="42"/>
    </location>
</feature>
<keyword evidence="1" id="KW-0092">Biotin</keyword>
<feature type="non-terminal residue" evidence="3">
    <location>
        <position position="111"/>
    </location>
</feature>
<accession>A0A7R8WT21</accession>
<name>A0A7R8WT21_9CRUS</name>
<proteinExistence type="predicted"/>
<dbReference type="Gene3D" id="2.40.50.100">
    <property type="match status" value="1"/>
</dbReference>
<evidence type="ECO:0000256" key="1">
    <source>
        <dbReference type="ARBA" id="ARBA00023267"/>
    </source>
</evidence>
<reference evidence="3" key="1">
    <citation type="submission" date="2020-11" db="EMBL/GenBank/DDBJ databases">
        <authorList>
            <person name="Tran Van P."/>
        </authorList>
    </citation>
    <scope>NUCLEOTIDE SEQUENCE</scope>
</reference>
<feature type="non-terminal residue" evidence="3">
    <location>
        <position position="1"/>
    </location>
</feature>
<dbReference type="AlphaFoldDB" id="A0A7R8WT21"/>
<dbReference type="SUPFAM" id="SSF51230">
    <property type="entry name" value="Single hybrid motif"/>
    <property type="match status" value="1"/>
</dbReference>
<gene>
    <name evidence="3" type="ORF">CTOB1V02_LOCUS15412</name>
</gene>
<dbReference type="PANTHER" id="PTHR45266">
    <property type="entry name" value="OXALOACETATE DECARBOXYLASE ALPHA CHAIN"/>
    <property type="match status" value="1"/>
</dbReference>
<dbReference type="InterPro" id="IPR050709">
    <property type="entry name" value="Biotin_Carboxyl_Carrier/Decarb"/>
</dbReference>
<dbReference type="EMBL" id="OB689763">
    <property type="protein sequence ID" value="CAD7237597.1"/>
    <property type="molecule type" value="Genomic_DNA"/>
</dbReference>